<keyword evidence="8" id="KW-1185">Reference proteome</keyword>
<dbReference type="PANTHER" id="PTHR30329">
    <property type="entry name" value="STATOR ELEMENT OF FLAGELLAR MOTOR COMPLEX"/>
    <property type="match status" value="1"/>
</dbReference>
<dbReference type="InterPro" id="IPR006665">
    <property type="entry name" value="OmpA-like"/>
</dbReference>
<protein>
    <submittedName>
        <fullName evidence="7">OmpA family protein</fullName>
    </submittedName>
</protein>
<dbReference type="InterPro" id="IPR039567">
    <property type="entry name" value="Gly-zipper"/>
</dbReference>
<reference evidence="7 8" key="1">
    <citation type="submission" date="2020-06" db="EMBL/GenBank/DDBJ databases">
        <title>Altererythrobacter lutimaris sp. nov., a marine bacterium isolated from a tidal flat.</title>
        <authorList>
            <person name="Kim D."/>
            <person name="Yoo Y."/>
            <person name="Kim J.-J."/>
        </authorList>
    </citation>
    <scope>NUCLEOTIDE SEQUENCE [LARGE SCALE GENOMIC DNA]</scope>
    <source>
        <strain evidence="7 8">JGD-16</strain>
    </source>
</reference>
<sequence>MKHSKVLLSGVAALSLLGTTACVTDPNTGEKKVSRTAGGALLGGTLGYLLGGVVGGDTARIIGAGIGGSAGAVIGKRFDDQIRELDEQTEGSGVEVEEVGDQDAILVRLPDGVTFASGSADINPGFYETLNTVADSLIKYPDSLIDVYGFTDTTGSDALNQRLSEQRAETVANYLVARGVSRARIETQGFGEQAAYLRVPTGDNVAEPLNRRVEIKITPISQEQVEAAQQAN</sequence>
<dbReference type="Proteomes" id="UP000546031">
    <property type="component" value="Unassembled WGS sequence"/>
</dbReference>
<accession>A0A850HIK6</accession>
<dbReference type="InterPro" id="IPR006690">
    <property type="entry name" value="OMPA-like_CS"/>
</dbReference>
<dbReference type="CDD" id="cd07185">
    <property type="entry name" value="OmpA_C-like"/>
    <property type="match status" value="1"/>
</dbReference>
<name>A0A850HIK6_9SPHN</name>
<dbReference type="InterPro" id="IPR006664">
    <property type="entry name" value="OMP_bac"/>
</dbReference>
<comment type="caution">
    <text evidence="7">The sequence shown here is derived from an EMBL/GenBank/DDBJ whole genome shotgun (WGS) entry which is preliminary data.</text>
</comment>
<dbReference type="PANTHER" id="PTHR30329:SF21">
    <property type="entry name" value="LIPOPROTEIN YIAD-RELATED"/>
    <property type="match status" value="1"/>
</dbReference>
<dbReference type="InterPro" id="IPR036737">
    <property type="entry name" value="OmpA-like_sf"/>
</dbReference>
<evidence type="ECO:0000256" key="4">
    <source>
        <dbReference type="PROSITE-ProRule" id="PRU00473"/>
    </source>
</evidence>
<feature type="chain" id="PRO_5032600885" evidence="5">
    <location>
        <begin position="24"/>
        <end position="232"/>
    </location>
</feature>
<dbReference type="EMBL" id="JABWTA010000001">
    <property type="protein sequence ID" value="NVE95472.1"/>
    <property type="molecule type" value="Genomic_DNA"/>
</dbReference>
<dbReference type="PROSITE" id="PS51257">
    <property type="entry name" value="PROKAR_LIPOPROTEIN"/>
    <property type="match status" value="1"/>
</dbReference>
<dbReference type="Pfam" id="PF00691">
    <property type="entry name" value="OmpA"/>
    <property type="match status" value="1"/>
</dbReference>
<dbReference type="SUPFAM" id="SSF103088">
    <property type="entry name" value="OmpA-like"/>
    <property type="match status" value="1"/>
</dbReference>
<gene>
    <name evidence="7" type="ORF">HUO12_11225</name>
</gene>
<feature type="domain" description="OmpA-like" evidence="6">
    <location>
        <begin position="102"/>
        <end position="221"/>
    </location>
</feature>
<evidence type="ECO:0000313" key="8">
    <source>
        <dbReference type="Proteomes" id="UP000546031"/>
    </source>
</evidence>
<proteinExistence type="predicted"/>
<keyword evidence="5" id="KW-0732">Signal</keyword>
<dbReference type="PROSITE" id="PS51123">
    <property type="entry name" value="OMPA_2"/>
    <property type="match status" value="1"/>
</dbReference>
<evidence type="ECO:0000256" key="1">
    <source>
        <dbReference type="ARBA" id="ARBA00004442"/>
    </source>
</evidence>
<organism evidence="7 8">
    <name type="scientific">Altererythrobacter lutimaris</name>
    <dbReference type="NCBI Taxonomy" id="2743979"/>
    <lineage>
        <taxon>Bacteria</taxon>
        <taxon>Pseudomonadati</taxon>
        <taxon>Pseudomonadota</taxon>
        <taxon>Alphaproteobacteria</taxon>
        <taxon>Sphingomonadales</taxon>
        <taxon>Erythrobacteraceae</taxon>
        <taxon>Altererythrobacter</taxon>
    </lineage>
</organism>
<dbReference type="Pfam" id="PF13488">
    <property type="entry name" value="Gly-zipper_Omp"/>
    <property type="match status" value="1"/>
</dbReference>
<dbReference type="AlphaFoldDB" id="A0A850HIK6"/>
<evidence type="ECO:0000256" key="3">
    <source>
        <dbReference type="ARBA" id="ARBA00023237"/>
    </source>
</evidence>
<dbReference type="GO" id="GO:0009279">
    <property type="term" value="C:cell outer membrane"/>
    <property type="evidence" value="ECO:0007669"/>
    <property type="project" value="UniProtKB-SubCell"/>
</dbReference>
<keyword evidence="2 4" id="KW-0472">Membrane</keyword>
<evidence type="ECO:0000259" key="6">
    <source>
        <dbReference type="PROSITE" id="PS51123"/>
    </source>
</evidence>
<dbReference type="PRINTS" id="PR01021">
    <property type="entry name" value="OMPADOMAIN"/>
</dbReference>
<dbReference type="PROSITE" id="PS01068">
    <property type="entry name" value="OMPA_1"/>
    <property type="match status" value="1"/>
</dbReference>
<evidence type="ECO:0000256" key="5">
    <source>
        <dbReference type="SAM" id="SignalP"/>
    </source>
</evidence>
<keyword evidence="3" id="KW-0998">Cell outer membrane</keyword>
<evidence type="ECO:0000313" key="7">
    <source>
        <dbReference type="EMBL" id="NVE95472.1"/>
    </source>
</evidence>
<feature type="signal peptide" evidence="5">
    <location>
        <begin position="1"/>
        <end position="23"/>
    </location>
</feature>
<dbReference type="Gene3D" id="3.30.1330.60">
    <property type="entry name" value="OmpA-like domain"/>
    <property type="match status" value="1"/>
</dbReference>
<evidence type="ECO:0000256" key="2">
    <source>
        <dbReference type="ARBA" id="ARBA00023136"/>
    </source>
</evidence>
<dbReference type="InterPro" id="IPR050330">
    <property type="entry name" value="Bact_OuterMem_StrucFunc"/>
</dbReference>
<comment type="subcellular location">
    <subcellularLocation>
        <location evidence="1">Cell outer membrane</location>
    </subcellularLocation>
</comment>
<dbReference type="RefSeq" id="WP_176273684.1">
    <property type="nucleotide sequence ID" value="NZ_JABWTA010000001.1"/>
</dbReference>